<evidence type="ECO:0000256" key="1">
    <source>
        <dbReference type="SAM" id="Coils"/>
    </source>
</evidence>
<evidence type="ECO:0000256" key="2">
    <source>
        <dbReference type="SAM" id="Phobius"/>
    </source>
</evidence>
<dbReference type="InterPro" id="IPR051474">
    <property type="entry name" value="Anti-sigma-K/W_factor"/>
</dbReference>
<dbReference type="PANTHER" id="PTHR37461:SF1">
    <property type="entry name" value="ANTI-SIGMA-K FACTOR RSKA"/>
    <property type="match status" value="1"/>
</dbReference>
<keyword evidence="2" id="KW-0812">Transmembrane</keyword>
<keyword evidence="5" id="KW-1185">Reference proteome</keyword>
<accession>A0A2T6C3D1</accession>
<keyword evidence="2" id="KW-1133">Transmembrane helix</keyword>
<dbReference type="Pfam" id="PF10099">
    <property type="entry name" value="RskA_C"/>
    <property type="match status" value="1"/>
</dbReference>
<keyword evidence="1" id="KW-0175">Coiled coil</keyword>
<feature type="domain" description="Anti-sigma K factor RskA C-terminal" evidence="3">
    <location>
        <begin position="101"/>
        <end position="258"/>
    </location>
</feature>
<dbReference type="OrthoDB" id="1420916at2"/>
<evidence type="ECO:0000259" key="3">
    <source>
        <dbReference type="Pfam" id="PF10099"/>
    </source>
</evidence>
<organism evidence="4 5">
    <name type="scientific">Kordia periserrulae</name>
    <dbReference type="NCBI Taxonomy" id="701523"/>
    <lineage>
        <taxon>Bacteria</taxon>
        <taxon>Pseudomonadati</taxon>
        <taxon>Bacteroidota</taxon>
        <taxon>Flavobacteriia</taxon>
        <taxon>Flavobacteriales</taxon>
        <taxon>Flavobacteriaceae</taxon>
        <taxon>Kordia</taxon>
    </lineage>
</organism>
<keyword evidence="2" id="KW-0472">Membrane</keyword>
<dbReference type="AlphaFoldDB" id="A0A2T6C3D1"/>
<dbReference type="Proteomes" id="UP000244090">
    <property type="component" value="Unassembled WGS sequence"/>
</dbReference>
<protein>
    <submittedName>
        <fullName evidence="4">Anti-sigma-K factor rskA</fullName>
    </submittedName>
</protein>
<proteinExistence type="predicted"/>
<gene>
    <name evidence="4" type="ORF">C8N46_102232</name>
</gene>
<comment type="caution">
    <text evidence="4">The sequence shown here is derived from an EMBL/GenBank/DDBJ whole genome shotgun (WGS) entry which is preliminary data.</text>
</comment>
<name>A0A2T6C3D1_9FLAO</name>
<dbReference type="PANTHER" id="PTHR37461">
    <property type="entry name" value="ANTI-SIGMA-K FACTOR RSKA"/>
    <property type="match status" value="1"/>
</dbReference>
<dbReference type="GO" id="GO:0016989">
    <property type="term" value="F:sigma factor antagonist activity"/>
    <property type="evidence" value="ECO:0007669"/>
    <property type="project" value="TreeGrafter"/>
</dbReference>
<dbReference type="InterPro" id="IPR018764">
    <property type="entry name" value="RskA_C"/>
</dbReference>
<evidence type="ECO:0000313" key="5">
    <source>
        <dbReference type="Proteomes" id="UP000244090"/>
    </source>
</evidence>
<feature type="transmembrane region" description="Helical" evidence="2">
    <location>
        <begin position="98"/>
        <end position="118"/>
    </location>
</feature>
<dbReference type="EMBL" id="QBKT01000002">
    <property type="protein sequence ID" value="PTX62832.1"/>
    <property type="molecule type" value="Genomic_DNA"/>
</dbReference>
<evidence type="ECO:0000313" key="4">
    <source>
        <dbReference type="EMBL" id="PTX62832.1"/>
    </source>
</evidence>
<dbReference type="GO" id="GO:0006417">
    <property type="term" value="P:regulation of translation"/>
    <property type="evidence" value="ECO:0007669"/>
    <property type="project" value="TreeGrafter"/>
</dbReference>
<reference evidence="4 5" key="1">
    <citation type="submission" date="2018-04" db="EMBL/GenBank/DDBJ databases">
        <title>Genomic Encyclopedia of Archaeal and Bacterial Type Strains, Phase II (KMG-II): from individual species to whole genera.</title>
        <authorList>
            <person name="Goeker M."/>
        </authorList>
    </citation>
    <scope>NUCLEOTIDE SEQUENCE [LARGE SCALE GENOMIC DNA]</scope>
    <source>
        <strain evidence="4 5">DSM 25731</strain>
    </source>
</reference>
<sequence length="272" mass="29748">MDSKEYIASGILELYVAGALSEKENEEVYAMMQQYPEVKQEVLSIEAAVVNLTAATANKDTSSKFDTIKQRLGLSNTASDADETPVIPLQPKKSIFRYAGWAAAIVFATGLLYTAVLYNDLESEIEVVRAEREDLKKQIYEANSDLTAANDLLDALRIKDIITVPLGGQQVSPESYAKVYWDKKSNSIYLDLQGLPEPPPGKVYQVWSLKLNPLTPTSLGVIEDFAGDKDKVFDLQNANESEAFGITLEPAGGSESPTLEQLYTLGVVASNP</sequence>
<dbReference type="GO" id="GO:0005886">
    <property type="term" value="C:plasma membrane"/>
    <property type="evidence" value="ECO:0007669"/>
    <property type="project" value="InterPro"/>
</dbReference>
<feature type="coiled-coil region" evidence="1">
    <location>
        <begin position="118"/>
        <end position="145"/>
    </location>
</feature>
<dbReference type="RefSeq" id="WP_108113811.1">
    <property type="nucleotide sequence ID" value="NZ_QBKT01000002.1"/>
</dbReference>